<dbReference type="InterPro" id="IPR036388">
    <property type="entry name" value="WH-like_DNA-bd_sf"/>
</dbReference>
<dbReference type="Gene3D" id="3.40.50.2300">
    <property type="match status" value="1"/>
</dbReference>
<dbReference type="InterPro" id="IPR011006">
    <property type="entry name" value="CheY-like_superfamily"/>
</dbReference>
<reference evidence="9" key="2">
    <citation type="submission" date="2020-09" db="EMBL/GenBank/DDBJ databases">
        <authorList>
            <person name="Sun Q."/>
            <person name="Kim S."/>
        </authorList>
    </citation>
    <scope>NUCLEOTIDE SEQUENCE</scope>
    <source>
        <strain evidence="9">KCTC 32422</strain>
    </source>
</reference>
<keyword evidence="4 9" id="KW-0238">DNA-binding</keyword>
<organism evidence="9 10">
    <name type="scientific">Novosphingobium arvoryzae</name>
    <dbReference type="NCBI Taxonomy" id="1256514"/>
    <lineage>
        <taxon>Bacteria</taxon>
        <taxon>Pseudomonadati</taxon>
        <taxon>Pseudomonadota</taxon>
        <taxon>Alphaproteobacteria</taxon>
        <taxon>Sphingomonadales</taxon>
        <taxon>Sphingomonadaceae</taxon>
        <taxon>Novosphingobium</taxon>
    </lineage>
</organism>
<dbReference type="SMART" id="SM00448">
    <property type="entry name" value="REC"/>
    <property type="match status" value="1"/>
</dbReference>
<dbReference type="CDD" id="cd06170">
    <property type="entry name" value="LuxR_C_like"/>
    <property type="match status" value="1"/>
</dbReference>
<dbReference type="EMBL" id="BMZD01000001">
    <property type="protein sequence ID" value="GGZ88834.1"/>
    <property type="molecule type" value="Genomic_DNA"/>
</dbReference>
<protein>
    <submittedName>
        <fullName evidence="9">DNA-binding response regulator</fullName>
    </submittedName>
</protein>
<evidence type="ECO:0000256" key="4">
    <source>
        <dbReference type="ARBA" id="ARBA00023125"/>
    </source>
</evidence>
<dbReference type="GO" id="GO:0000160">
    <property type="term" value="P:phosphorelay signal transduction system"/>
    <property type="evidence" value="ECO:0007669"/>
    <property type="project" value="UniProtKB-KW"/>
</dbReference>
<evidence type="ECO:0000256" key="2">
    <source>
        <dbReference type="ARBA" id="ARBA00023012"/>
    </source>
</evidence>
<accession>A0A918R9P8</accession>
<evidence type="ECO:0000256" key="5">
    <source>
        <dbReference type="ARBA" id="ARBA00023163"/>
    </source>
</evidence>
<dbReference type="PANTHER" id="PTHR44688:SF16">
    <property type="entry name" value="DNA-BINDING TRANSCRIPTIONAL ACTIVATOR DEVR_DOSR"/>
    <property type="match status" value="1"/>
</dbReference>
<dbReference type="PRINTS" id="PR00038">
    <property type="entry name" value="HTHLUXR"/>
</dbReference>
<dbReference type="InterPro" id="IPR016032">
    <property type="entry name" value="Sig_transdc_resp-reg_C-effctor"/>
</dbReference>
<dbReference type="AlphaFoldDB" id="A0A918R9P8"/>
<dbReference type="Pfam" id="PF00196">
    <property type="entry name" value="GerE"/>
    <property type="match status" value="1"/>
</dbReference>
<feature type="modified residue" description="4-aspartylphosphate" evidence="6">
    <location>
        <position position="54"/>
    </location>
</feature>
<dbReference type="SUPFAM" id="SSF46894">
    <property type="entry name" value="C-terminal effector domain of the bipartite response regulators"/>
    <property type="match status" value="1"/>
</dbReference>
<evidence type="ECO:0000313" key="10">
    <source>
        <dbReference type="Proteomes" id="UP000634139"/>
    </source>
</evidence>
<proteinExistence type="predicted"/>
<feature type="domain" description="HTH luxR-type" evidence="7">
    <location>
        <begin position="135"/>
        <end position="200"/>
    </location>
</feature>
<dbReference type="RefSeq" id="WP_189538789.1">
    <property type="nucleotide sequence ID" value="NZ_BMZD01000001.1"/>
</dbReference>
<keyword evidence="1 6" id="KW-0597">Phosphoprotein</keyword>
<dbReference type="PROSITE" id="PS50110">
    <property type="entry name" value="RESPONSE_REGULATORY"/>
    <property type="match status" value="1"/>
</dbReference>
<feature type="domain" description="Response regulatory" evidence="8">
    <location>
        <begin position="5"/>
        <end position="119"/>
    </location>
</feature>
<dbReference type="CDD" id="cd17537">
    <property type="entry name" value="REC_FixJ"/>
    <property type="match status" value="1"/>
</dbReference>
<evidence type="ECO:0000313" key="9">
    <source>
        <dbReference type="EMBL" id="GGZ88834.1"/>
    </source>
</evidence>
<reference evidence="9" key="1">
    <citation type="journal article" date="2014" name="Int. J. Syst. Evol. Microbiol.">
        <title>Complete genome sequence of Corynebacterium casei LMG S-19264T (=DSM 44701T), isolated from a smear-ripened cheese.</title>
        <authorList>
            <consortium name="US DOE Joint Genome Institute (JGI-PGF)"/>
            <person name="Walter F."/>
            <person name="Albersmeier A."/>
            <person name="Kalinowski J."/>
            <person name="Ruckert C."/>
        </authorList>
    </citation>
    <scope>NUCLEOTIDE SEQUENCE</scope>
    <source>
        <strain evidence="9">KCTC 32422</strain>
    </source>
</reference>
<evidence type="ECO:0000256" key="6">
    <source>
        <dbReference type="PROSITE-ProRule" id="PRU00169"/>
    </source>
</evidence>
<dbReference type="InterPro" id="IPR001789">
    <property type="entry name" value="Sig_transdc_resp-reg_receiver"/>
</dbReference>
<keyword evidence="2" id="KW-0902">Two-component regulatory system</keyword>
<evidence type="ECO:0000259" key="7">
    <source>
        <dbReference type="PROSITE" id="PS50043"/>
    </source>
</evidence>
<name>A0A918R9P8_9SPHN</name>
<dbReference type="GO" id="GO:0003677">
    <property type="term" value="F:DNA binding"/>
    <property type="evidence" value="ECO:0007669"/>
    <property type="project" value="UniProtKB-KW"/>
</dbReference>
<comment type="caution">
    <text evidence="9">The sequence shown here is derived from an EMBL/GenBank/DDBJ whole genome shotgun (WGS) entry which is preliminary data.</text>
</comment>
<dbReference type="SMART" id="SM00421">
    <property type="entry name" value="HTH_LUXR"/>
    <property type="match status" value="1"/>
</dbReference>
<dbReference type="PROSITE" id="PS50043">
    <property type="entry name" value="HTH_LUXR_2"/>
    <property type="match status" value="1"/>
</dbReference>
<dbReference type="FunFam" id="3.40.50.2300:FF:000018">
    <property type="entry name" value="DNA-binding transcriptional regulator NtrC"/>
    <property type="match status" value="1"/>
</dbReference>
<gene>
    <name evidence="9" type="primary">fixJ</name>
    <name evidence="9" type="ORF">GCM10011617_04750</name>
</gene>
<dbReference type="GO" id="GO:0006355">
    <property type="term" value="P:regulation of DNA-templated transcription"/>
    <property type="evidence" value="ECO:0007669"/>
    <property type="project" value="InterPro"/>
</dbReference>
<dbReference type="Pfam" id="PF00072">
    <property type="entry name" value="Response_reg"/>
    <property type="match status" value="1"/>
</dbReference>
<evidence type="ECO:0000256" key="3">
    <source>
        <dbReference type="ARBA" id="ARBA00023015"/>
    </source>
</evidence>
<evidence type="ECO:0000256" key="1">
    <source>
        <dbReference type="ARBA" id="ARBA00022553"/>
    </source>
</evidence>
<dbReference type="PROSITE" id="PS00622">
    <property type="entry name" value="HTH_LUXR_1"/>
    <property type="match status" value="1"/>
</dbReference>
<dbReference type="PANTHER" id="PTHR44688">
    <property type="entry name" value="DNA-BINDING TRANSCRIPTIONAL ACTIVATOR DEVR_DOSR"/>
    <property type="match status" value="1"/>
</dbReference>
<keyword evidence="10" id="KW-1185">Reference proteome</keyword>
<sequence>MQKRVCHVVDDDSEVAESTAFLLRTEGFETTTHASGEAFLQRLPELEHGCILLDIRMPGINGLDLQHHLRETGVDMPVVIITGHGDVDIAVRAMKEGALDFLQKPFSREELLAAVDAASQTPRRSVRPSDEVIDACQRIERLTRREQQVLRGLTKGHANKVIAYDLDLSPRTVELYRANAMRKLGVRNLSEMLHLAFLAELDSADLDDES</sequence>
<keyword evidence="5" id="KW-0804">Transcription</keyword>
<keyword evidence="3" id="KW-0805">Transcription regulation</keyword>
<evidence type="ECO:0000259" key="8">
    <source>
        <dbReference type="PROSITE" id="PS50110"/>
    </source>
</evidence>
<dbReference type="InterPro" id="IPR000792">
    <property type="entry name" value="Tscrpt_reg_LuxR_C"/>
</dbReference>
<dbReference type="Gene3D" id="1.10.10.10">
    <property type="entry name" value="Winged helix-like DNA-binding domain superfamily/Winged helix DNA-binding domain"/>
    <property type="match status" value="1"/>
</dbReference>
<dbReference type="Proteomes" id="UP000634139">
    <property type="component" value="Unassembled WGS sequence"/>
</dbReference>
<dbReference type="SUPFAM" id="SSF52172">
    <property type="entry name" value="CheY-like"/>
    <property type="match status" value="1"/>
</dbReference>